<feature type="compositionally biased region" description="Polar residues" evidence="1">
    <location>
        <begin position="113"/>
        <end position="136"/>
    </location>
</feature>
<name>A0A8T1UEN5_9STRA</name>
<dbReference type="AlphaFoldDB" id="A0A8T1UEN5"/>
<accession>A0A8T1UEN5</accession>
<sequence length="205" mass="21805">MAIRARPGKTKKDTRGEAYFVGEEERMQYLNKCDMEAIAAKKQVRREGPASAARHCVALEVAKSNTTAIPADHTASSLAESSQRRPHQLSATVSSPPPSLEKTSSGIVGVCPQDTTFHTASDLAASSQGSRISGRNSDPDAFAGFGSDAENDDGDNGDDDDSVVDVFDRTDVQVPVPPEMRFEDQLLDAIGGTAISNWAPYSTSS</sequence>
<feature type="compositionally biased region" description="Acidic residues" evidence="1">
    <location>
        <begin position="149"/>
        <end position="163"/>
    </location>
</feature>
<protein>
    <submittedName>
        <fullName evidence="2">Uncharacterized protein</fullName>
    </submittedName>
</protein>
<organism evidence="2 3">
    <name type="scientific">Phytophthora cactorum</name>
    <dbReference type="NCBI Taxonomy" id="29920"/>
    <lineage>
        <taxon>Eukaryota</taxon>
        <taxon>Sar</taxon>
        <taxon>Stramenopiles</taxon>
        <taxon>Oomycota</taxon>
        <taxon>Peronosporomycetes</taxon>
        <taxon>Peronosporales</taxon>
        <taxon>Peronosporaceae</taxon>
        <taxon>Phytophthora</taxon>
    </lineage>
</organism>
<dbReference type="PANTHER" id="PTHR37069">
    <property type="entry name" value="DDE_TNP_1_7 DOMAIN-CONTAINING PROTEIN"/>
    <property type="match status" value="1"/>
</dbReference>
<evidence type="ECO:0000256" key="1">
    <source>
        <dbReference type="SAM" id="MobiDB-lite"/>
    </source>
</evidence>
<dbReference type="OrthoDB" id="113522at2759"/>
<proteinExistence type="predicted"/>
<feature type="compositionally biased region" description="Polar residues" evidence="1">
    <location>
        <begin position="65"/>
        <end position="81"/>
    </location>
</feature>
<dbReference type="EMBL" id="JAENGZ010000393">
    <property type="protein sequence ID" value="KAG6960298.1"/>
    <property type="molecule type" value="Genomic_DNA"/>
</dbReference>
<reference evidence="2" key="1">
    <citation type="submission" date="2021-01" db="EMBL/GenBank/DDBJ databases">
        <title>Phytophthora aleatoria, a newly-described species from Pinus radiata is distinct from Phytophthora cactorum isolates based on comparative genomics.</title>
        <authorList>
            <person name="Mcdougal R."/>
            <person name="Panda P."/>
            <person name="Williams N."/>
            <person name="Studholme D.J."/>
        </authorList>
    </citation>
    <scope>NUCLEOTIDE SEQUENCE</scope>
    <source>
        <strain evidence="2">NZFS 3830</strain>
    </source>
</reference>
<evidence type="ECO:0000313" key="2">
    <source>
        <dbReference type="EMBL" id="KAG6960298.1"/>
    </source>
</evidence>
<gene>
    <name evidence="2" type="ORF">JG687_00008302</name>
</gene>
<feature type="region of interest" description="Disordered" evidence="1">
    <location>
        <begin position="65"/>
        <end position="163"/>
    </location>
</feature>
<evidence type="ECO:0000313" key="3">
    <source>
        <dbReference type="Proteomes" id="UP000688947"/>
    </source>
</evidence>
<dbReference type="PANTHER" id="PTHR37069:SF2">
    <property type="entry name" value="PIGGYBAC TRANSPOSABLE ELEMENT-DERIVED PROTEIN DOMAIN-CONTAINING PROTEIN"/>
    <property type="match status" value="1"/>
</dbReference>
<comment type="caution">
    <text evidence="2">The sequence shown here is derived from an EMBL/GenBank/DDBJ whole genome shotgun (WGS) entry which is preliminary data.</text>
</comment>
<dbReference type="Proteomes" id="UP000688947">
    <property type="component" value="Unassembled WGS sequence"/>
</dbReference>